<sequence>MPAQQLSYTLGLPEFKQLVLFTGNVMRTNIVRRSKLRQKMSNMELLHAIEDTIKSSLHRQDIPSFQYFPDESLLEIPDLRHNSIISIDDRDDVEITAKLFYTTDFLYPSDVDESIKLLQNLLGVSTIDTFVLSSSLSSSPSLKKTWNSLEHYHQQGVVKKLGVSDYSEQQLVDLLENPDFTVKPSVNQVNYSCCDIPASMITMAKQNCVDLLYTFDSKNILSRQELSNLVQNTGMISEKKSMAPRWVLKYDVFVKTRSVVVDKGYIVVGDVKSNSI</sequence>
<dbReference type="UniPathway" id="UPA00142">
    <property type="reaction ID" value="UER00209"/>
</dbReference>
<protein>
    <recommendedName>
        <fullName evidence="7">GCS light chain</fullName>
    </recommendedName>
    <alternativeName>
        <fullName evidence="5">Gamma-ECS regulatory subunit</fullName>
    </alternativeName>
    <alternativeName>
        <fullName evidence="8">Gamma-glutamylcysteine synthetase regulatory subunit</fullName>
    </alternativeName>
    <alternativeName>
        <fullName evidence="6">Glutamate--cysteine ligase modifier subunit</fullName>
    </alternativeName>
</protein>
<feature type="domain" description="NADP-dependent oxidoreductase" evidence="9">
    <location>
        <begin position="90"/>
        <end position="209"/>
    </location>
</feature>
<dbReference type="PANTHER" id="PTHR13295">
    <property type="entry name" value="GLUTAMATE CYSTEINE LIGASE REGULATORY SUBUNIT"/>
    <property type="match status" value="1"/>
</dbReference>
<keyword evidence="4" id="KW-0317">Glutathione biosynthesis</keyword>
<proteinExistence type="inferred from homology"/>
<dbReference type="GO" id="GO:0035226">
    <property type="term" value="F:glutamate-cysteine ligase catalytic subunit binding"/>
    <property type="evidence" value="ECO:0007669"/>
    <property type="project" value="InterPro"/>
</dbReference>
<evidence type="ECO:0000313" key="10">
    <source>
        <dbReference type="EMBL" id="ORZ15724.1"/>
    </source>
</evidence>
<dbReference type="InterPro" id="IPR023210">
    <property type="entry name" value="NADP_OxRdtase_dom"/>
</dbReference>
<dbReference type="GO" id="GO:0017109">
    <property type="term" value="C:glutamate-cysteine ligase complex"/>
    <property type="evidence" value="ECO:0007669"/>
    <property type="project" value="TreeGrafter"/>
</dbReference>
<evidence type="ECO:0000256" key="5">
    <source>
        <dbReference type="ARBA" id="ARBA00030406"/>
    </source>
</evidence>
<dbReference type="Pfam" id="PF00248">
    <property type="entry name" value="Aldo_ket_red"/>
    <property type="match status" value="1"/>
</dbReference>
<evidence type="ECO:0000256" key="1">
    <source>
        <dbReference type="ARBA" id="ARBA00005006"/>
    </source>
</evidence>
<dbReference type="PANTHER" id="PTHR13295:SF4">
    <property type="entry name" value="GLUTAMATE--CYSTEINE LIGASE REGULATORY SUBUNIT"/>
    <property type="match status" value="1"/>
</dbReference>
<evidence type="ECO:0000256" key="8">
    <source>
        <dbReference type="ARBA" id="ARBA00032926"/>
    </source>
</evidence>
<evidence type="ECO:0000256" key="6">
    <source>
        <dbReference type="ARBA" id="ARBA00031154"/>
    </source>
</evidence>
<comment type="caution">
    <text evidence="10">The sequence shown here is derived from an EMBL/GenBank/DDBJ whole genome shotgun (WGS) entry which is preliminary data.</text>
</comment>
<evidence type="ECO:0000256" key="7">
    <source>
        <dbReference type="ARBA" id="ARBA00031732"/>
    </source>
</evidence>
<dbReference type="Gene3D" id="3.20.20.100">
    <property type="entry name" value="NADP-dependent oxidoreductase domain"/>
    <property type="match status" value="1"/>
</dbReference>
<dbReference type="Proteomes" id="UP000193560">
    <property type="component" value="Unassembled WGS sequence"/>
</dbReference>
<accession>A0A1X2IFR0</accession>
<evidence type="ECO:0000256" key="3">
    <source>
        <dbReference type="ARBA" id="ARBA00011532"/>
    </source>
</evidence>
<evidence type="ECO:0000313" key="11">
    <source>
        <dbReference type="Proteomes" id="UP000193560"/>
    </source>
</evidence>
<comment type="pathway">
    <text evidence="1">Sulfur metabolism; glutathione biosynthesis; glutathione from L-cysteine and L-glutamate: step 1/2.</text>
</comment>
<dbReference type="SUPFAM" id="SSF51430">
    <property type="entry name" value="NAD(P)-linked oxidoreductase"/>
    <property type="match status" value="1"/>
</dbReference>
<dbReference type="InterPro" id="IPR036812">
    <property type="entry name" value="NAD(P)_OxRdtase_dom_sf"/>
</dbReference>
<gene>
    <name evidence="10" type="ORF">BCR42DRAFT_451665</name>
</gene>
<comment type="similarity">
    <text evidence="2">Belongs to the aldo/keto reductase family. Glutamate--cysteine ligase light chain subfamily.</text>
</comment>
<dbReference type="GO" id="GO:0006750">
    <property type="term" value="P:glutathione biosynthetic process"/>
    <property type="evidence" value="ECO:0007669"/>
    <property type="project" value="UniProtKB-UniPathway"/>
</dbReference>
<organism evidence="10 11">
    <name type="scientific">Absidia repens</name>
    <dbReference type="NCBI Taxonomy" id="90262"/>
    <lineage>
        <taxon>Eukaryota</taxon>
        <taxon>Fungi</taxon>
        <taxon>Fungi incertae sedis</taxon>
        <taxon>Mucoromycota</taxon>
        <taxon>Mucoromycotina</taxon>
        <taxon>Mucoromycetes</taxon>
        <taxon>Mucorales</taxon>
        <taxon>Cunninghamellaceae</taxon>
        <taxon>Absidia</taxon>
    </lineage>
</organism>
<keyword evidence="11" id="KW-1185">Reference proteome</keyword>
<dbReference type="EMBL" id="MCGE01000012">
    <property type="protein sequence ID" value="ORZ15724.1"/>
    <property type="molecule type" value="Genomic_DNA"/>
</dbReference>
<reference evidence="10 11" key="1">
    <citation type="submission" date="2016-07" db="EMBL/GenBank/DDBJ databases">
        <title>Pervasive Adenine N6-methylation of Active Genes in Fungi.</title>
        <authorList>
            <consortium name="DOE Joint Genome Institute"/>
            <person name="Mondo S.J."/>
            <person name="Dannebaum R.O."/>
            <person name="Kuo R.C."/>
            <person name="Labutti K."/>
            <person name="Haridas S."/>
            <person name="Kuo A."/>
            <person name="Salamov A."/>
            <person name="Ahrendt S.R."/>
            <person name="Lipzen A."/>
            <person name="Sullivan W."/>
            <person name="Andreopoulos W.B."/>
            <person name="Clum A."/>
            <person name="Lindquist E."/>
            <person name="Daum C."/>
            <person name="Ramamoorthy G.K."/>
            <person name="Gryganskyi A."/>
            <person name="Culley D."/>
            <person name="Magnuson J.K."/>
            <person name="James T.Y."/>
            <person name="O'Malley M.A."/>
            <person name="Stajich J.E."/>
            <person name="Spatafora J.W."/>
            <person name="Visel A."/>
            <person name="Grigoriev I.V."/>
        </authorList>
    </citation>
    <scope>NUCLEOTIDE SEQUENCE [LARGE SCALE GENOMIC DNA]</scope>
    <source>
        <strain evidence="10 11">NRRL 1336</strain>
    </source>
</reference>
<dbReference type="AlphaFoldDB" id="A0A1X2IFR0"/>
<name>A0A1X2IFR0_9FUNG</name>
<dbReference type="OrthoDB" id="5596051at2759"/>
<evidence type="ECO:0000256" key="4">
    <source>
        <dbReference type="ARBA" id="ARBA00022684"/>
    </source>
</evidence>
<dbReference type="STRING" id="90262.A0A1X2IFR0"/>
<dbReference type="InterPro" id="IPR032963">
    <property type="entry name" value="Gclm"/>
</dbReference>
<evidence type="ECO:0000259" key="9">
    <source>
        <dbReference type="Pfam" id="PF00248"/>
    </source>
</evidence>
<dbReference type="GO" id="GO:0030234">
    <property type="term" value="F:enzyme regulator activity"/>
    <property type="evidence" value="ECO:0007669"/>
    <property type="project" value="TreeGrafter"/>
</dbReference>
<evidence type="ECO:0000256" key="2">
    <source>
        <dbReference type="ARBA" id="ARBA00008612"/>
    </source>
</evidence>
<comment type="subunit">
    <text evidence="3">Heterodimer of a catalytic heavy chain and a regulatory light chain.</text>
</comment>